<comment type="caution">
    <text evidence="2">The sequence shown here is derived from an EMBL/GenBank/DDBJ whole genome shotgun (WGS) entry which is preliminary data.</text>
</comment>
<evidence type="ECO:0000313" key="2">
    <source>
        <dbReference type="EMBL" id="MPY35719.1"/>
    </source>
</evidence>
<feature type="domain" description="Schlafen group 3-like DNA/RNA helicase" evidence="1">
    <location>
        <begin position="22"/>
        <end position="50"/>
    </location>
</feature>
<dbReference type="InterPro" id="IPR027417">
    <property type="entry name" value="P-loop_NTPase"/>
</dbReference>
<gene>
    <name evidence="2" type="ORF">FNH09_32155</name>
</gene>
<evidence type="ECO:0000313" key="3">
    <source>
        <dbReference type="Proteomes" id="UP000325849"/>
    </source>
</evidence>
<proteinExistence type="predicted"/>
<dbReference type="SUPFAM" id="SSF52540">
    <property type="entry name" value="P-loop containing nucleoside triphosphate hydrolases"/>
    <property type="match status" value="1"/>
</dbReference>
<sequence>MWRALAAVRIVAVEKARQSDFKEVIVVTGGPGSGKSVIALELLGDLYRGGCTALHATGPPPCARRG</sequence>
<dbReference type="Proteomes" id="UP000325849">
    <property type="component" value="Unassembled WGS sequence"/>
</dbReference>
<dbReference type="Pfam" id="PF09848">
    <property type="entry name" value="SLFN-g3_helicase"/>
    <property type="match status" value="1"/>
</dbReference>
<dbReference type="AlphaFoldDB" id="A0A5N8VL53"/>
<keyword evidence="3" id="KW-1185">Reference proteome</keyword>
<protein>
    <submittedName>
        <fullName evidence="2">DUF2075 domain-containing protein</fullName>
    </submittedName>
</protein>
<reference evidence="2 3" key="1">
    <citation type="submission" date="2019-07" db="EMBL/GenBank/DDBJ databases">
        <title>New species of Amycolatopsis and Streptomyces.</title>
        <authorList>
            <person name="Duangmal K."/>
            <person name="Teo W.F.A."/>
            <person name="Lipun K."/>
        </authorList>
    </citation>
    <scope>NUCLEOTIDE SEQUENCE [LARGE SCALE GENOMIC DNA]</scope>
    <source>
        <strain evidence="2 3">NBRC 109810</strain>
    </source>
</reference>
<name>A0A5N8VL53_9ACTN</name>
<organism evidence="2 3">
    <name type="scientific">Streptomyces adustus</name>
    <dbReference type="NCBI Taxonomy" id="1609272"/>
    <lineage>
        <taxon>Bacteria</taxon>
        <taxon>Bacillati</taxon>
        <taxon>Actinomycetota</taxon>
        <taxon>Actinomycetes</taxon>
        <taxon>Kitasatosporales</taxon>
        <taxon>Streptomycetaceae</taxon>
        <taxon>Streptomyces</taxon>
    </lineage>
</organism>
<dbReference type="EMBL" id="VJZD01000175">
    <property type="protein sequence ID" value="MPY35719.1"/>
    <property type="molecule type" value="Genomic_DNA"/>
</dbReference>
<accession>A0A5N8VL53</accession>
<dbReference type="InterPro" id="IPR018647">
    <property type="entry name" value="SLFN_3-like_DNA/RNA_helicase"/>
</dbReference>
<evidence type="ECO:0000259" key="1">
    <source>
        <dbReference type="Pfam" id="PF09848"/>
    </source>
</evidence>